<proteinExistence type="predicted"/>
<comment type="caution">
    <text evidence="1">The sequence shown here is derived from an EMBL/GenBank/DDBJ whole genome shotgun (WGS) entry which is preliminary data.</text>
</comment>
<dbReference type="Proteomes" id="UP000508034">
    <property type="component" value="Unassembled WGS sequence"/>
</dbReference>
<gene>
    <name evidence="1" type="ORF">BTAR23_AR23_06062</name>
</gene>
<evidence type="ECO:0000313" key="2">
    <source>
        <dbReference type="Proteomes" id="UP000508034"/>
    </source>
</evidence>
<reference evidence="1 2" key="1">
    <citation type="submission" date="2019-04" db="EMBL/GenBank/DDBJ databases">
        <authorList>
            <person name="Patino-Navarrete R."/>
            <person name="Patino Navarrete R."/>
        </authorList>
    </citation>
    <scope>NUCLEOTIDE SEQUENCE [LARGE SCALE GENOMIC DNA]</scope>
    <source>
        <strain evidence="1">Bacillus thuringiensis strain AR23</strain>
    </source>
</reference>
<organism evidence="1 2">
    <name type="scientific">Bacillus thuringiensis subsp. israelensis</name>
    <dbReference type="NCBI Taxonomy" id="1430"/>
    <lineage>
        <taxon>Bacteria</taxon>
        <taxon>Bacillati</taxon>
        <taxon>Bacillota</taxon>
        <taxon>Bacilli</taxon>
        <taxon>Bacillales</taxon>
        <taxon>Bacillaceae</taxon>
        <taxon>Bacillus</taxon>
        <taxon>Bacillus cereus group</taxon>
    </lineage>
</organism>
<dbReference type="AlphaFoldDB" id="A0AAX3HYN0"/>
<dbReference type="EMBL" id="CAAKHA010000029">
    <property type="protein sequence ID" value="VIJ07980.1"/>
    <property type="molecule type" value="Genomic_DNA"/>
</dbReference>
<accession>A0AAX3HYN0</accession>
<protein>
    <submittedName>
        <fullName evidence="1">Uncharacterized protein</fullName>
    </submittedName>
</protein>
<evidence type="ECO:0000313" key="1">
    <source>
        <dbReference type="EMBL" id="VIJ07980.1"/>
    </source>
</evidence>
<sequence>MLEQNVDCTIVEEGDEDACIMKSVVKTVREISYYTF</sequence>
<name>A0AAX3HYN0_BACTI</name>